<accession>A0AAV7I6R2</accession>
<dbReference type="EMBL" id="JAHXZJ010002237">
    <property type="protein sequence ID" value="KAH0545851.1"/>
    <property type="molecule type" value="Genomic_DNA"/>
</dbReference>
<comment type="caution">
    <text evidence="2">The sequence shown here is derived from an EMBL/GenBank/DDBJ whole genome shotgun (WGS) entry which is preliminary data.</text>
</comment>
<evidence type="ECO:0000313" key="3">
    <source>
        <dbReference type="Proteomes" id="UP000826195"/>
    </source>
</evidence>
<dbReference type="Proteomes" id="UP000826195">
    <property type="component" value="Unassembled WGS sequence"/>
</dbReference>
<organism evidence="2 3">
    <name type="scientific">Cotesia glomerata</name>
    <name type="common">Lepidopteran parasitic wasp</name>
    <name type="synonym">Apanteles glomeratus</name>
    <dbReference type="NCBI Taxonomy" id="32391"/>
    <lineage>
        <taxon>Eukaryota</taxon>
        <taxon>Metazoa</taxon>
        <taxon>Ecdysozoa</taxon>
        <taxon>Arthropoda</taxon>
        <taxon>Hexapoda</taxon>
        <taxon>Insecta</taxon>
        <taxon>Pterygota</taxon>
        <taxon>Neoptera</taxon>
        <taxon>Endopterygota</taxon>
        <taxon>Hymenoptera</taxon>
        <taxon>Apocrita</taxon>
        <taxon>Ichneumonoidea</taxon>
        <taxon>Braconidae</taxon>
        <taxon>Microgastrinae</taxon>
        <taxon>Cotesia</taxon>
    </lineage>
</organism>
<feature type="region of interest" description="Disordered" evidence="1">
    <location>
        <begin position="31"/>
        <end position="59"/>
    </location>
</feature>
<gene>
    <name evidence="2" type="ORF">KQX54_003627</name>
</gene>
<keyword evidence="3" id="KW-1185">Reference proteome</keyword>
<proteinExistence type="predicted"/>
<reference evidence="2 3" key="1">
    <citation type="journal article" date="2021" name="J. Hered.">
        <title>A chromosome-level genome assembly of the parasitoid wasp, Cotesia glomerata (Hymenoptera: Braconidae).</title>
        <authorList>
            <person name="Pinto B.J."/>
            <person name="Weis J.J."/>
            <person name="Gamble T."/>
            <person name="Ode P.J."/>
            <person name="Paul R."/>
            <person name="Zaspel J.M."/>
        </authorList>
    </citation>
    <scope>NUCLEOTIDE SEQUENCE [LARGE SCALE GENOMIC DNA]</scope>
    <source>
        <strain evidence="2">CgM1</strain>
    </source>
</reference>
<name>A0AAV7I6R2_COTGL</name>
<evidence type="ECO:0008006" key="4">
    <source>
        <dbReference type="Google" id="ProtNLM"/>
    </source>
</evidence>
<evidence type="ECO:0000256" key="1">
    <source>
        <dbReference type="SAM" id="MobiDB-lite"/>
    </source>
</evidence>
<protein>
    <recommendedName>
        <fullName evidence="4">Secreted protein</fullName>
    </recommendedName>
</protein>
<dbReference type="AlphaFoldDB" id="A0AAV7I6R2"/>
<sequence length="94" mass="10338">MLISGIGPRGSSAVRMIIELTLATLQCQATRGGTGASPGFPPIFKNQKQVSHKRQKSEPRDVWRRLRNHLPLSHSLLLPLSPDSPVLTTDKCIK</sequence>
<evidence type="ECO:0000313" key="2">
    <source>
        <dbReference type="EMBL" id="KAH0545851.1"/>
    </source>
</evidence>